<dbReference type="GO" id="GO:0006390">
    <property type="term" value="P:mitochondrial transcription"/>
    <property type="evidence" value="ECO:0007669"/>
    <property type="project" value="TreeGrafter"/>
</dbReference>
<evidence type="ECO:0000256" key="7">
    <source>
        <dbReference type="ARBA" id="ARBA00048552"/>
    </source>
</evidence>
<keyword evidence="6 8" id="KW-0804">Transcription</keyword>
<dbReference type="GO" id="GO:0034245">
    <property type="term" value="C:mitochondrial DNA-directed RNA polymerase complex"/>
    <property type="evidence" value="ECO:0007669"/>
    <property type="project" value="TreeGrafter"/>
</dbReference>
<dbReference type="Gramene" id="PRQ23030">
    <property type="protein sequence ID" value="PRQ23030"/>
    <property type="gene ID" value="RchiOBHm_Chr6g0256711"/>
</dbReference>
<evidence type="ECO:0000313" key="12">
    <source>
        <dbReference type="Proteomes" id="UP000238479"/>
    </source>
</evidence>
<dbReference type="InterPro" id="IPR046950">
    <property type="entry name" value="DNA-dir_Rpol_C_phage-type"/>
</dbReference>
<keyword evidence="12" id="KW-1185">Reference proteome</keyword>
<dbReference type="PANTHER" id="PTHR10102:SF8">
    <property type="entry name" value="DNA-DIRECTED RNA POLYMERASE-RELATED"/>
    <property type="match status" value="1"/>
</dbReference>
<evidence type="ECO:0000313" key="11">
    <source>
        <dbReference type="EMBL" id="PRQ23030.1"/>
    </source>
</evidence>
<evidence type="ECO:0000256" key="2">
    <source>
        <dbReference type="ARBA" id="ARBA00012418"/>
    </source>
</evidence>
<proteinExistence type="inferred from homology"/>
<dbReference type="Gene3D" id="1.10.150.20">
    <property type="entry name" value="5' to 3' exonuclease, C-terminal subdomain"/>
    <property type="match status" value="1"/>
</dbReference>
<protein>
    <recommendedName>
        <fullName evidence="2 8">DNA-directed RNA polymerase</fullName>
        <ecNumber evidence="2 8">2.7.7.6</ecNumber>
    </recommendedName>
</protein>
<dbReference type="InterPro" id="IPR002092">
    <property type="entry name" value="DNA-dir_Rpol_phage-type"/>
</dbReference>
<name>A0A2P6PM98_ROSCH</name>
<comment type="function">
    <text evidence="8">DNA-dependent RNA polymerase catalyzes the transcription of DNA into RNA using the four ribonucleoside triphosphates as substrates.</text>
</comment>
<feature type="compositionally biased region" description="Basic and acidic residues" evidence="9">
    <location>
        <begin position="242"/>
        <end position="269"/>
    </location>
</feature>
<comment type="catalytic activity">
    <reaction evidence="7 8">
        <text>RNA(n) + a ribonucleoside 5'-triphosphate = RNA(n+1) + diphosphate</text>
        <dbReference type="Rhea" id="RHEA:21248"/>
        <dbReference type="Rhea" id="RHEA-COMP:14527"/>
        <dbReference type="Rhea" id="RHEA-COMP:17342"/>
        <dbReference type="ChEBI" id="CHEBI:33019"/>
        <dbReference type="ChEBI" id="CHEBI:61557"/>
        <dbReference type="ChEBI" id="CHEBI:140395"/>
        <dbReference type="EC" id="2.7.7.6"/>
    </reaction>
</comment>
<keyword evidence="5 8" id="KW-0548">Nucleotidyltransferase</keyword>
<evidence type="ECO:0000259" key="10">
    <source>
        <dbReference type="Pfam" id="PF00940"/>
    </source>
</evidence>
<feature type="region of interest" description="Disordered" evidence="9">
    <location>
        <begin position="242"/>
        <end position="271"/>
    </location>
</feature>
<organism evidence="11 12">
    <name type="scientific">Rosa chinensis</name>
    <name type="common">China rose</name>
    <dbReference type="NCBI Taxonomy" id="74649"/>
    <lineage>
        <taxon>Eukaryota</taxon>
        <taxon>Viridiplantae</taxon>
        <taxon>Streptophyta</taxon>
        <taxon>Embryophyta</taxon>
        <taxon>Tracheophyta</taxon>
        <taxon>Spermatophyta</taxon>
        <taxon>Magnoliopsida</taxon>
        <taxon>eudicotyledons</taxon>
        <taxon>Gunneridae</taxon>
        <taxon>Pentapetalae</taxon>
        <taxon>rosids</taxon>
        <taxon>fabids</taxon>
        <taxon>Rosales</taxon>
        <taxon>Rosaceae</taxon>
        <taxon>Rosoideae</taxon>
        <taxon>Rosoideae incertae sedis</taxon>
        <taxon>Rosa</taxon>
    </lineage>
</organism>
<keyword evidence="3 8" id="KW-0240">DNA-directed RNA polymerase</keyword>
<dbReference type="EMBL" id="PDCK01000044">
    <property type="protein sequence ID" value="PRQ23030.1"/>
    <property type="molecule type" value="Genomic_DNA"/>
</dbReference>
<evidence type="ECO:0000256" key="3">
    <source>
        <dbReference type="ARBA" id="ARBA00022478"/>
    </source>
</evidence>
<evidence type="ECO:0000256" key="1">
    <source>
        <dbReference type="ARBA" id="ARBA00009493"/>
    </source>
</evidence>
<dbReference type="PROSITE" id="PS00900">
    <property type="entry name" value="RNA_POL_PHAGE_1"/>
    <property type="match status" value="1"/>
</dbReference>
<dbReference type="EC" id="2.7.7.6" evidence="2 8"/>
<dbReference type="AlphaFoldDB" id="A0A2P6PM98"/>
<dbReference type="Pfam" id="PF00940">
    <property type="entry name" value="RNA_pol"/>
    <property type="match status" value="1"/>
</dbReference>
<evidence type="ECO:0000256" key="5">
    <source>
        <dbReference type="ARBA" id="ARBA00022695"/>
    </source>
</evidence>
<comment type="caution">
    <text evidence="11">The sequence shown here is derived from an EMBL/GenBank/DDBJ whole genome shotgun (WGS) entry which is preliminary data.</text>
</comment>
<dbReference type="OMA" id="FHFHERD"/>
<gene>
    <name evidence="11" type="ORF">RchiOBHm_Chr6g0256711</name>
</gene>
<evidence type="ECO:0000256" key="6">
    <source>
        <dbReference type="ARBA" id="ARBA00023163"/>
    </source>
</evidence>
<dbReference type="GO" id="GO:0003677">
    <property type="term" value="F:DNA binding"/>
    <property type="evidence" value="ECO:0007669"/>
    <property type="project" value="InterPro"/>
</dbReference>
<comment type="similarity">
    <text evidence="1 8">Belongs to the phage and mitochondrial RNA polymerase family.</text>
</comment>
<dbReference type="PANTHER" id="PTHR10102">
    <property type="entry name" value="DNA-DIRECTED RNA POLYMERASE, MITOCHONDRIAL"/>
    <property type="match status" value="1"/>
</dbReference>
<accession>A0A2P6PM98</accession>
<dbReference type="InterPro" id="IPR043502">
    <property type="entry name" value="DNA/RNA_pol_sf"/>
</dbReference>
<sequence length="999" mass="116099">MVKFRFHCFSFQSLSYCNVLQLPNTSIIKFGSPNTSIIKFGSRAYCGDINNNESNQIKDIKQIRKESSIELPKGYRIELNKESLIDSFLTNFFEKIKPEYDNKDKSKKSKYYDEVLNMLKTFEDRENDEELKKLQFKIEELTTQYDDLKTLYHLTPDLIKRLISPELESAKDFLKSNIEKLYDDDKLLLNAFDHYTLEGIMIVVLAAVFHSLQETPAVRVSTLVEYLTLYYKNHAKLLKDRNINLSPKEKDEEPAKEKDEEPAKEKDEEPATINTKITDKQCYNIGALLVEFLSSREVITLTNDLNTVEQYVAHKKKGKFYYPKSLFAVCNFDLDLLPIKLNLPMVYPPRAWKSKIKRKPKSMGDLCGGYLSAPTNDFYIHRFSLLTTRDIDHFTIVFENEGQRLIDTINGLQCQAFEINRDVLRFINKNYDDLVKSGLLMPKFLASLNVSKTIALLRDAYIADPSLSGVCKYQEILKEFMSRVQHSRYESFVINLASAYEGYKFYLPAFLDFRGRIYRAGVLHFHERDLARSLIVFSNKSKKFVSMSMEDHKFLTAMITSAAAFHFKKFTSNIAAFEWMSKQGIIFMNDESITTNDDESIIKFAVDASNPFQFMSKVISFRDDCVIGIEQLPIFQDASASAYQIMSIFLLDKKIAEHTNLIPSDQIQDIYTYFLEELKNYLVIYSSFDPSFVNIICERFTRKLVKCLFMPLIYGKSVLSMANDIHCHYNTILSKKECMGLASDINKFFQKRFPGIVNLMELIRLIGWVSSNKDKPVFYSTPFLTTVQDYMISKPVNIWVYDRIHKKRRQVTLRIPSMLRDRKKTTTATFANFIHQQDANIAMSMVSKMLGMGIPIYTVHDNFITAGINVKRISSLYINTLIEIMVNPLPLINFFITRNLLDGCTVPHCFDRPLPIDYLQEILDDRIPKKNISSSKKKQWEMRNQCIITAYKEYVYPLCTDDDIILYNNVSASYNYKCEDFKSCMRDFKEGDTYFALHL</sequence>
<reference evidence="11 12" key="1">
    <citation type="journal article" date="2018" name="Nat. Genet.">
        <title>The Rosa genome provides new insights in the design of modern roses.</title>
        <authorList>
            <person name="Bendahmane M."/>
        </authorList>
    </citation>
    <scope>NUCLEOTIDE SEQUENCE [LARGE SCALE GENOMIC DNA]</scope>
    <source>
        <strain evidence="12">cv. Old Blush</strain>
    </source>
</reference>
<feature type="domain" description="DNA-directed RNA polymerase C-terminal" evidence="10">
    <location>
        <begin position="608"/>
        <end position="885"/>
    </location>
</feature>
<evidence type="ECO:0000256" key="8">
    <source>
        <dbReference type="RuleBase" id="RU003805"/>
    </source>
</evidence>
<dbReference type="STRING" id="74649.A0A2P6PM98"/>
<keyword evidence="4 8" id="KW-0808">Transferase</keyword>
<evidence type="ECO:0000256" key="9">
    <source>
        <dbReference type="SAM" id="MobiDB-lite"/>
    </source>
</evidence>
<dbReference type="Proteomes" id="UP000238479">
    <property type="component" value="Chromosome 6"/>
</dbReference>
<evidence type="ECO:0000256" key="4">
    <source>
        <dbReference type="ARBA" id="ARBA00022679"/>
    </source>
</evidence>
<dbReference type="SUPFAM" id="SSF56672">
    <property type="entry name" value="DNA/RNA polymerases"/>
    <property type="match status" value="1"/>
</dbReference>
<dbReference type="PROSITE" id="PS00489">
    <property type="entry name" value="RNA_POL_PHAGE_2"/>
    <property type="match status" value="1"/>
</dbReference>
<dbReference type="GO" id="GO:0003899">
    <property type="term" value="F:DNA-directed RNA polymerase activity"/>
    <property type="evidence" value="ECO:0007669"/>
    <property type="project" value="UniProtKB-EC"/>
</dbReference>